<accession>A0A8J7GTF9</accession>
<gene>
    <name evidence="2" type="ORF">IW245_005504</name>
</gene>
<comment type="caution">
    <text evidence="2">The sequence shown here is derived from an EMBL/GenBank/DDBJ whole genome shotgun (WGS) entry which is preliminary data.</text>
</comment>
<dbReference type="AlphaFoldDB" id="A0A8J7GTF9"/>
<organism evidence="2 3">
    <name type="scientific">Longispora fulva</name>
    <dbReference type="NCBI Taxonomy" id="619741"/>
    <lineage>
        <taxon>Bacteria</taxon>
        <taxon>Bacillati</taxon>
        <taxon>Actinomycetota</taxon>
        <taxon>Actinomycetes</taxon>
        <taxon>Micromonosporales</taxon>
        <taxon>Micromonosporaceae</taxon>
        <taxon>Longispora</taxon>
    </lineage>
</organism>
<dbReference type="Pfam" id="PF13581">
    <property type="entry name" value="HATPase_c_2"/>
    <property type="match status" value="1"/>
</dbReference>
<dbReference type="Gene3D" id="3.30.565.10">
    <property type="entry name" value="Histidine kinase-like ATPase, C-terminal domain"/>
    <property type="match status" value="1"/>
</dbReference>
<dbReference type="InterPro" id="IPR003594">
    <property type="entry name" value="HATPase_dom"/>
</dbReference>
<evidence type="ECO:0000259" key="1">
    <source>
        <dbReference type="Pfam" id="PF13581"/>
    </source>
</evidence>
<protein>
    <submittedName>
        <fullName evidence="2">Anti-sigma regulatory factor (Ser/Thr protein kinase)</fullName>
    </submittedName>
</protein>
<sequence>MRTARLVAVACGRRAGVAVDRLEELKLAVGEACARAVARHRRGSLPDMVLLELVDDAGFEVRVLDYAPADPGNPDDPEETVVAEAGIALLAESADVLKVTPGADGIGSTISLWWPTANHR</sequence>
<evidence type="ECO:0000313" key="2">
    <source>
        <dbReference type="EMBL" id="MBG6139310.1"/>
    </source>
</evidence>
<feature type="domain" description="Histidine kinase/HSP90-like ATPase" evidence="1">
    <location>
        <begin position="1"/>
        <end position="102"/>
    </location>
</feature>
<proteinExistence type="predicted"/>
<dbReference type="InterPro" id="IPR036890">
    <property type="entry name" value="HATPase_C_sf"/>
</dbReference>
<dbReference type="EMBL" id="JADOUF010000001">
    <property type="protein sequence ID" value="MBG6139310.1"/>
    <property type="molecule type" value="Genomic_DNA"/>
</dbReference>
<name>A0A8J7GTF9_9ACTN</name>
<keyword evidence="3" id="KW-1185">Reference proteome</keyword>
<evidence type="ECO:0000313" key="3">
    <source>
        <dbReference type="Proteomes" id="UP000622552"/>
    </source>
</evidence>
<reference evidence="2" key="1">
    <citation type="submission" date="2020-11" db="EMBL/GenBank/DDBJ databases">
        <title>Sequencing the genomes of 1000 actinobacteria strains.</title>
        <authorList>
            <person name="Klenk H.-P."/>
        </authorList>
    </citation>
    <scope>NUCLEOTIDE SEQUENCE</scope>
    <source>
        <strain evidence="2">DSM 45356</strain>
    </source>
</reference>
<dbReference type="Proteomes" id="UP000622552">
    <property type="component" value="Unassembled WGS sequence"/>
</dbReference>